<organism evidence="1 2">
    <name type="scientific">Muraenolepis orangiensis</name>
    <name type="common">Patagonian moray cod</name>
    <dbReference type="NCBI Taxonomy" id="630683"/>
    <lineage>
        <taxon>Eukaryota</taxon>
        <taxon>Metazoa</taxon>
        <taxon>Chordata</taxon>
        <taxon>Craniata</taxon>
        <taxon>Vertebrata</taxon>
        <taxon>Euteleostomi</taxon>
        <taxon>Actinopterygii</taxon>
        <taxon>Neopterygii</taxon>
        <taxon>Teleostei</taxon>
        <taxon>Neoteleostei</taxon>
        <taxon>Acanthomorphata</taxon>
        <taxon>Zeiogadaria</taxon>
        <taxon>Gadariae</taxon>
        <taxon>Gadiformes</taxon>
        <taxon>Muraenolepidoidei</taxon>
        <taxon>Muraenolepididae</taxon>
        <taxon>Muraenolepis</taxon>
    </lineage>
</organism>
<comment type="caution">
    <text evidence="1">The sequence shown here is derived from an EMBL/GenBank/DDBJ whole genome shotgun (WGS) entry which is preliminary data.</text>
</comment>
<keyword evidence="2" id="KW-1185">Reference proteome</keyword>
<evidence type="ECO:0000313" key="1">
    <source>
        <dbReference type="EMBL" id="KAJ3590705.1"/>
    </source>
</evidence>
<name>A0A9Q0DP96_9TELE</name>
<gene>
    <name evidence="1" type="ORF">NHX12_008654</name>
</gene>
<dbReference type="EMBL" id="JANIIK010000114">
    <property type="protein sequence ID" value="KAJ3590705.1"/>
    <property type="molecule type" value="Genomic_DNA"/>
</dbReference>
<sequence length="72" mass="7968">MATAFHFLRENILSPLPDLEPDEELWTWTTPGSSPSSISAVCGTTRARRGLTDGLAERANKMDECVHQQNIP</sequence>
<dbReference type="AlphaFoldDB" id="A0A9Q0DP96"/>
<evidence type="ECO:0000313" key="2">
    <source>
        <dbReference type="Proteomes" id="UP001148018"/>
    </source>
</evidence>
<proteinExistence type="predicted"/>
<dbReference type="Proteomes" id="UP001148018">
    <property type="component" value="Unassembled WGS sequence"/>
</dbReference>
<reference evidence="1" key="1">
    <citation type="submission" date="2022-07" db="EMBL/GenBank/DDBJ databases">
        <title>Chromosome-level genome of Muraenolepis orangiensis.</title>
        <authorList>
            <person name="Kim J."/>
        </authorList>
    </citation>
    <scope>NUCLEOTIDE SEQUENCE</scope>
    <source>
        <strain evidence="1">KU_S4_2022</strain>
        <tissue evidence="1">Muscle</tissue>
    </source>
</reference>
<protein>
    <submittedName>
        <fullName evidence="1">Uncharacterized protein</fullName>
    </submittedName>
</protein>
<accession>A0A9Q0DP96</accession>